<dbReference type="PROSITE" id="PS50943">
    <property type="entry name" value="HTH_CROC1"/>
    <property type="match status" value="1"/>
</dbReference>
<dbReference type="Gene3D" id="2.60.40.10">
    <property type="entry name" value="Immunoglobulins"/>
    <property type="match status" value="1"/>
</dbReference>
<evidence type="ECO:0000259" key="2">
    <source>
        <dbReference type="PROSITE" id="PS50943"/>
    </source>
</evidence>
<dbReference type="SUPFAM" id="SSF47413">
    <property type="entry name" value="lambda repressor-like DNA-binding domains"/>
    <property type="match status" value="1"/>
</dbReference>
<dbReference type="InterPro" id="IPR050400">
    <property type="entry name" value="Bact_Cytoskel_RodZ"/>
</dbReference>
<evidence type="ECO:0000313" key="4">
    <source>
        <dbReference type="Proteomes" id="UP000034849"/>
    </source>
</evidence>
<gene>
    <name evidence="3" type="ORF">US42_C0008G0042</name>
</gene>
<dbReference type="EMBL" id="LBSX01000008">
    <property type="protein sequence ID" value="KKQ27531.1"/>
    <property type="molecule type" value="Genomic_DNA"/>
</dbReference>
<dbReference type="GO" id="GO:0003677">
    <property type="term" value="F:DNA binding"/>
    <property type="evidence" value="ECO:0007669"/>
    <property type="project" value="InterPro"/>
</dbReference>
<dbReference type="InterPro" id="IPR001387">
    <property type="entry name" value="Cro/C1-type_HTH"/>
</dbReference>
<dbReference type="Gene3D" id="1.10.260.40">
    <property type="entry name" value="lambda repressor-like DNA-binding domains"/>
    <property type="match status" value="1"/>
</dbReference>
<name>A0A0G0JHD4_9BACT</name>
<dbReference type="Pfam" id="PF09136">
    <property type="entry name" value="Glucodextran_B"/>
    <property type="match status" value="1"/>
</dbReference>
<keyword evidence="1" id="KW-0472">Membrane</keyword>
<dbReference type="InterPro" id="IPR010982">
    <property type="entry name" value="Lambda_DNA-bd_dom_sf"/>
</dbReference>
<comment type="caution">
    <text evidence="3">The sequence shown here is derived from an EMBL/GenBank/DDBJ whole genome shotgun (WGS) entry which is preliminary data.</text>
</comment>
<keyword evidence="1" id="KW-1133">Transmembrane helix</keyword>
<dbReference type="Proteomes" id="UP000034849">
    <property type="component" value="Unassembled WGS sequence"/>
</dbReference>
<dbReference type="CDD" id="cd00093">
    <property type="entry name" value="HTH_XRE"/>
    <property type="match status" value="1"/>
</dbReference>
<reference evidence="3 4" key="1">
    <citation type="journal article" date="2015" name="Nature">
        <title>rRNA introns, odd ribosomes, and small enigmatic genomes across a large radiation of phyla.</title>
        <authorList>
            <person name="Brown C.T."/>
            <person name="Hug L.A."/>
            <person name="Thomas B.C."/>
            <person name="Sharon I."/>
            <person name="Castelle C.J."/>
            <person name="Singh A."/>
            <person name="Wilkins M.J."/>
            <person name="Williams K.H."/>
            <person name="Banfield J.F."/>
        </authorList>
    </citation>
    <scope>NUCLEOTIDE SEQUENCE [LARGE SCALE GENOMIC DNA]</scope>
</reference>
<dbReference type="STRING" id="1619046.US42_C0008G0042"/>
<protein>
    <submittedName>
        <fullName evidence="3">Transcriptional regulator, XRE family</fullName>
    </submittedName>
</protein>
<evidence type="ECO:0000256" key="1">
    <source>
        <dbReference type="SAM" id="Phobius"/>
    </source>
</evidence>
<evidence type="ECO:0000313" key="3">
    <source>
        <dbReference type="EMBL" id="KKQ27531.1"/>
    </source>
</evidence>
<dbReference type="AlphaFoldDB" id="A0A0G0JHD4"/>
<dbReference type="PANTHER" id="PTHR34475">
    <property type="match status" value="1"/>
</dbReference>
<dbReference type="InterPro" id="IPR013783">
    <property type="entry name" value="Ig-like_fold"/>
</dbReference>
<dbReference type="Pfam" id="PF13413">
    <property type="entry name" value="HTH_25"/>
    <property type="match status" value="1"/>
</dbReference>
<dbReference type="PANTHER" id="PTHR34475:SF1">
    <property type="entry name" value="CYTOSKELETON PROTEIN RODZ"/>
    <property type="match status" value="1"/>
</dbReference>
<feature type="transmembrane region" description="Helical" evidence="1">
    <location>
        <begin position="113"/>
        <end position="132"/>
    </location>
</feature>
<sequence>MNAFFCKKLNTPPKRVCLRLKELREEKKITLIELANKTKIDKKYLEALEKCQFEKLPKALVYQKNIVRRYVETLGLKPDSFLEQYLIEETHKQKIKHPHTALKNNYWNHLPTFLRYGFLAIIILAIVFYLGWQVKNIIKPPKLIIYSPIEGYITENDQLLLVGETEREAKVTVNGKDIKNNENGQFKETINLSAGINTITITTQKKHGKTTTQVRHIVYRPIVINTQNNN</sequence>
<organism evidence="3 4">
    <name type="scientific">Candidatus Magasanikbacteria bacterium GW2011_GWC2_37_14</name>
    <dbReference type="NCBI Taxonomy" id="1619046"/>
    <lineage>
        <taxon>Bacteria</taxon>
        <taxon>Candidatus Magasanikiibacteriota</taxon>
    </lineage>
</organism>
<keyword evidence="1" id="KW-0812">Transmembrane</keyword>
<accession>A0A0G0JHD4</accession>
<feature type="domain" description="HTH cro/C1-type" evidence="2">
    <location>
        <begin position="20"/>
        <end position="50"/>
    </location>
</feature>
<proteinExistence type="predicted"/>